<gene>
    <name evidence="1" type="ORF">TM448A04026_0003</name>
</gene>
<name>A0A6H2A2P0_9ZZZZ</name>
<dbReference type="EMBL" id="MT144450">
    <property type="protein sequence ID" value="QJA53775.1"/>
    <property type="molecule type" value="Genomic_DNA"/>
</dbReference>
<sequence>MCAIAMQLGCKKFVAEACEVYPLEGVLYRNRQGFCAFAKYPETTPTNIGKKRVGQQKNKKKKK</sequence>
<protein>
    <submittedName>
        <fullName evidence="1">Uncharacterized protein</fullName>
    </submittedName>
</protein>
<proteinExistence type="predicted"/>
<organism evidence="1">
    <name type="scientific">viral metagenome</name>
    <dbReference type="NCBI Taxonomy" id="1070528"/>
    <lineage>
        <taxon>unclassified sequences</taxon>
        <taxon>metagenomes</taxon>
        <taxon>organismal metagenomes</taxon>
    </lineage>
</organism>
<dbReference type="AlphaFoldDB" id="A0A6H2A2P0"/>
<accession>A0A6H2A2P0</accession>
<evidence type="ECO:0000313" key="1">
    <source>
        <dbReference type="EMBL" id="QJA53775.1"/>
    </source>
</evidence>
<reference evidence="1" key="1">
    <citation type="submission" date="2020-03" db="EMBL/GenBank/DDBJ databases">
        <title>The deep terrestrial virosphere.</title>
        <authorList>
            <person name="Holmfeldt K."/>
            <person name="Nilsson E."/>
            <person name="Simone D."/>
            <person name="Lopez-Fernandez M."/>
            <person name="Wu X."/>
            <person name="de Brujin I."/>
            <person name="Lundin D."/>
            <person name="Andersson A."/>
            <person name="Bertilsson S."/>
            <person name="Dopson M."/>
        </authorList>
    </citation>
    <scope>NUCLEOTIDE SEQUENCE</scope>
    <source>
        <strain evidence="1">TM448A04026</strain>
    </source>
</reference>